<proteinExistence type="predicted"/>
<dbReference type="EC" id="2.7.13.3" evidence="3"/>
<keyword evidence="6" id="KW-0808">Transferase</keyword>
<feature type="domain" description="Histidine kinase" evidence="15">
    <location>
        <begin position="717"/>
        <end position="931"/>
    </location>
</feature>
<feature type="domain" description="Response regulatory" evidence="16">
    <location>
        <begin position="947"/>
        <end position="1061"/>
    </location>
</feature>
<dbReference type="Gene3D" id="3.40.50.2300">
    <property type="match status" value="1"/>
</dbReference>
<dbReference type="EMBL" id="AVBG01000006">
    <property type="protein sequence ID" value="KGP91496.1"/>
    <property type="molecule type" value="Genomic_DNA"/>
</dbReference>
<dbReference type="PROSITE" id="PS50113">
    <property type="entry name" value="PAC"/>
    <property type="match status" value="1"/>
</dbReference>
<keyword evidence="7" id="KW-0547">Nucleotide-binding</keyword>
<comment type="caution">
    <text evidence="20">The sequence shown here is derived from an EMBL/GenBank/DDBJ whole genome shotgun (WGS) entry which is preliminary data.</text>
</comment>
<keyword evidence="5 12" id="KW-0597">Phosphoprotein</keyword>
<feature type="coiled-coil region" evidence="13">
    <location>
        <begin position="258"/>
        <end position="299"/>
    </location>
</feature>
<dbReference type="OrthoDB" id="9815750at2"/>
<dbReference type="SMART" id="SM00448">
    <property type="entry name" value="REC"/>
    <property type="match status" value="1"/>
</dbReference>
<keyword evidence="11 14" id="KW-0472">Membrane</keyword>
<feature type="domain" description="PAC" evidence="18">
    <location>
        <begin position="363"/>
        <end position="415"/>
    </location>
</feature>
<dbReference type="PROSITE" id="PS50110">
    <property type="entry name" value="RESPONSE_REGULATORY"/>
    <property type="match status" value="1"/>
</dbReference>
<dbReference type="InterPro" id="IPR004358">
    <property type="entry name" value="Sig_transdc_His_kin-like_C"/>
</dbReference>
<dbReference type="Pfam" id="PF00072">
    <property type="entry name" value="Response_reg"/>
    <property type="match status" value="1"/>
</dbReference>
<dbReference type="Pfam" id="PF13426">
    <property type="entry name" value="PAS_9"/>
    <property type="match status" value="1"/>
</dbReference>
<dbReference type="AlphaFoldDB" id="A0A0A2UY95"/>
<dbReference type="InterPro" id="IPR036890">
    <property type="entry name" value="HATPase_C_sf"/>
</dbReference>
<feature type="transmembrane region" description="Helical" evidence="14">
    <location>
        <begin position="12"/>
        <end position="34"/>
    </location>
</feature>
<name>A0A0A2UY95_9BACI</name>
<dbReference type="CDD" id="cd17574">
    <property type="entry name" value="REC_OmpR"/>
    <property type="match status" value="1"/>
</dbReference>
<dbReference type="PROSITE" id="PS50112">
    <property type="entry name" value="PAS"/>
    <property type="match status" value="1"/>
</dbReference>
<evidence type="ECO:0000259" key="19">
    <source>
        <dbReference type="PROSITE" id="PS50885"/>
    </source>
</evidence>
<gene>
    <name evidence="20" type="ORF">N780_19225</name>
</gene>
<evidence type="ECO:0000256" key="5">
    <source>
        <dbReference type="ARBA" id="ARBA00022553"/>
    </source>
</evidence>
<keyword evidence="10" id="KW-0902">Two-component regulatory system</keyword>
<dbReference type="CDD" id="cd16922">
    <property type="entry name" value="HATPase_EvgS-ArcB-TorS-like"/>
    <property type="match status" value="1"/>
</dbReference>
<evidence type="ECO:0000256" key="10">
    <source>
        <dbReference type="ARBA" id="ARBA00023012"/>
    </source>
</evidence>
<dbReference type="InterPro" id="IPR000700">
    <property type="entry name" value="PAS-assoc_C"/>
</dbReference>
<dbReference type="InterPro" id="IPR036097">
    <property type="entry name" value="HisK_dim/P_sf"/>
</dbReference>
<reference evidence="20 21" key="1">
    <citation type="submission" date="2013-08" db="EMBL/GenBank/DDBJ databases">
        <title>Genome of Pontibacillus chungwhensis.</title>
        <authorList>
            <person name="Wang Q."/>
            <person name="Wang G."/>
        </authorList>
    </citation>
    <scope>NUCLEOTIDE SEQUENCE [LARGE SCALE GENOMIC DNA]</scope>
    <source>
        <strain evidence="20 21">BH030062</strain>
    </source>
</reference>
<comment type="catalytic activity">
    <reaction evidence="1">
        <text>ATP + protein L-histidine = ADP + protein N-phospho-L-histidine.</text>
        <dbReference type="EC" id="2.7.13.3"/>
    </reaction>
</comment>
<evidence type="ECO:0000256" key="3">
    <source>
        <dbReference type="ARBA" id="ARBA00012438"/>
    </source>
</evidence>
<dbReference type="InterPro" id="IPR003594">
    <property type="entry name" value="HATPase_dom"/>
</dbReference>
<evidence type="ECO:0000313" key="20">
    <source>
        <dbReference type="EMBL" id="KGP91496.1"/>
    </source>
</evidence>
<dbReference type="RefSeq" id="WP_052114977.1">
    <property type="nucleotide sequence ID" value="NZ_AVBG01000006.1"/>
</dbReference>
<dbReference type="SMART" id="SM00091">
    <property type="entry name" value="PAS"/>
    <property type="match status" value="2"/>
</dbReference>
<dbReference type="InterPro" id="IPR001610">
    <property type="entry name" value="PAC"/>
</dbReference>
<dbReference type="InterPro" id="IPR001789">
    <property type="entry name" value="Sig_transdc_resp-reg_receiver"/>
</dbReference>
<dbReference type="InterPro" id="IPR003661">
    <property type="entry name" value="HisK_dim/P_dom"/>
</dbReference>
<evidence type="ECO:0000256" key="12">
    <source>
        <dbReference type="PROSITE-ProRule" id="PRU00169"/>
    </source>
</evidence>
<dbReference type="CDD" id="cd00130">
    <property type="entry name" value="PAS"/>
    <property type="match status" value="1"/>
</dbReference>
<keyword evidence="9" id="KW-0067">ATP-binding</keyword>
<keyword evidence="14" id="KW-1133">Transmembrane helix</keyword>
<evidence type="ECO:0000256" key="7">
    <source>
        <dbReference type="ARBA" id="ARBA00022741"/>
    </source>
</evidence>
<evidence type="ECO:0000256" key="4">
    <source>
        <dbReference type="ARBA" id="ARBA00022475"/>
    </source>
</evidence>
<evidence type="ECO:0000256" key="11">
    <source>
        <dbReference type="ARBA" id="ARBA00023136"/>
    </source>
</evidence>
<dbReference type="Gene3D" id="3.30.450.20">
    <property type="entry name" value="PAS domain"/>
    <property type="match status" value="2"/>
</dbReference>
<protein>
    <recommendedName>
        <fullName evidence="3">histidine kinase</fullName>
        <ecNumber evidence="3">2.7.13.3</ecNumber>
    </recommendedName>
</protein>
<dbReference type="SMART" id="SM00086">
    <property type="entry name" value="PAC"/>
    <property type="match status" value="2"/>
</dbReference>
<dbReference type="PRINTS" id="PR00344">
    <property type="entry name" value="BCTRLSENSOR"/>
</dbReference>
<keyword evidence="14" id="KW-0812">Transmembrane</keyword>
<dbReference type="eggNOG" id="COG5000">
    <property type="taxonomic scope" value="Bacteria"/>
</dbReference>
<dbReference type="InterPro" id="IPR003660">
    <property type="entry name" value="HAMP_dom"/>
</dbReference>
<dbReference type="SMART" id="SM00387">
    <property type="entry name" value="HATPase_c"/>
    <property type="match status" value="1"/>
</dbReference>
<dbReference type="GO" id="GO:0009927">
    <property type="term" value="F:histidine phosphotransfer kinase activity"/>
    <property type="evidence" value="ECO:0007669"/>
    <property type="project" value="TreeGrafter"/>
</dbReference>
<dbReference type="Gene3D" id="1.10.287.130">
    <property type="match status" value="1"/>
</dbReference>
<dbReference type="SMART" id="SM00388">
    <property type="entry name" value="HisKA"/>
    <property type="match status" value="1"/>
</dbReference>
<evidence type="ECO:0000256" key="2">
    <source>
        <dbReference type="ARBA" id="ARBA00004651"/>
    </source>
</evidence>
<dbReference type="STRING" id="1385513.N780_19225"/>
<evidence type="ECO:0000256" key="8">
    <source>
        <dbReference type="ARBA" id="ARBA00022777"/>
    </source>
</evidence>
<dbReference type="SUPFAM" id="SSF55785">
    <property type="entry name" value="PYP-like sensor domain (PAS domain)"/>
    <property type="match status" value="2"/>
</dbReference>
<dbReference type="PROSITE" id="PS50109">
    <property type="entry name" value="HIS_KIN"/>
    <property type="match status" value="1"/>
</dbReference>
<feature type="modified residue" description="4-aspartylphosphate" evidence="12">
    <location>
        <position position="996"/>
    </location>
</feature>
<dbReference type="Pfam" id="PF00512">
    <property type="entry name" value="HisKA"/>
    <property type="match status" value="1"/>
</dbReference>
<dbReference type="GO" id="GO:0000155">
    <property type="term" value="F:phosphorelay sensor kinase activity"/>
    <property type="evidence" value="ECO:0007669"/>
    <property type="project" value="InterPro"/>
</dbReference>
<evidence type="ECO:0000259" key="17">
    <source>
        <dbReference type="PROSITE" id="PS50112"/>
    </source>
</evidence>
<dbReference type="InterPro" id="IPR000014">
    <property type="entry name" value="PAS"/>
</dbReference>
<sequence>MRNFFRKSIRRQFQFIMMVVFVLALIGIFIILAIQSQVKESYLEERETLSRQTEIAESIDQEYNEMIMRARGYLAFLNDGEWELSQEAHANLVVLLDELKEYELTNEEELVYADLSVYVEEYWDLLLPAAVAFAEDGNYEELVTMSQDTSGTSRINSFLLRNKQIVAANERELEAAHEEFIESTNRITYALGALIVMLFVIISLATKRMSKSIGQPLSELSDASEQLALGKEVSFPTVQRQDELGTLANALSSMAHVIQDREADLQAHNEELQAQQDELTEQQERLENSVIEIKNLNMAINEATILSVTDTKGFITDVNDKFCEVSGYSSKEIMGQPYSSLYVDDHPEFYEDMIRTLREGRIWKGEFKNKAKDGTNYWVDSTIVPYKNDHNGIEQYYIIQFEITNMVEAEQELKHLLEETNRTKHTLEHYNELNHALSITLDMEELLETVLFQLQQIFSFNKGILLVLDSSEYASISISNEAAARMRAHIEDQVIVRLQETQEPYVLKRESLAGERGYHEETLYSYDVFAPVFDAKGELQAVFGGTRIGLSFDEEETNELEGILSRVSLSLEKLFLYEETEQSRQLNQDIIDNVNEGIQFIDEKGALIQYNSQLCSFMEAENCEDCLNEPFSYWVTFFKERVEDPEAVTAFFETAIFQSSQKSSQYRYEVAGSDRRIIEVYAEPIYRREERLGTLFVHRDITSQYEVDQMKSELVSTVSHELRTPLASVLGYTELMLNRELRPEKQKRYLSTIEKEAKRLTNLINDFLDLQRMESGRQVYEKELIQVEEVAQEVIDSFPYSSQHEVYLNNHSTHLPVLGDREKLIQVFTNLISNAIKFSPDGGKVVVTMNGNDQELFIHIADEGLGIPDQELPKLFKKFHRIDNSERRKIGGTGLGLSIVKEIVEAHGGKISVRSEVGKGSVFTIIFPLAQPKSVGDGTSLTPDLPLIMVIEDDHSLAMLIREELKGTGFNVLHYASGESAVRVLDTYEPDGFVVDLMLAGELDGWDVIQEIKKRPQLEQIPIFISTALEERSRGEELGIEHYLTKPYPPNKLSTTILRTLLQNEKNGQILVAGDEEGN</sequence>
<dbReference type="NCBIfam" id="TIGR00229">
    <property type="entry name" value="sensory_box"/>
    <property type="match status" value="1"/>
</dbReference>
<comment type="subcellular location">
    <subcellularLocation>
        <location evidence="2">Cell membrane</location>
        <topology evidence="2">Multi-pass membrane protein</topology>
    </subcellularLocation>
</comment>
<dbReference type="CDD" id="cd00082">
    <property type="entry name" value="HisKA"/>
    <property type="match status" value="1"/>
</dbReference>
<accession>A0A0A2UY95</accession>
<evidence type="ECO:0000256" key="6">
    <source>
        <dbReference type="ARBA" id="ARBA00022679"/>
    </source>
</evidence>
<dbReference type="SMART" id="SM00304">
    <property type="entry name" value="HAMP"/>
    <property type="match status" value="1"/>
</dbReference>
<organism evidence="20 21">
    <name type="scientific">Pontibacillus chungwhensis BH030062</name>
    <dbReference type="NCBI Taxonomy" id="1385513"/>
    <lineage>
        <taxon>Bacteria</taxon>
        <taxon>Bacillati</taxon>
        <taxon>Bacillota</taxon>
        <taxon>Bacilli</taxon>
        <taxon>Bacillales</taxon>
        <taxon>Bacillaceae</taxon>
        <taxon>Pontibacillus</taxon>
    </lineage>
</organism>
<dbReference type="FunFam" id="3.30.565.10:FF:000006">
    <property type="entry name" value="Sensor histidine kinase WalK"/>
    <property type="match status" value="1"/>
</dbReference>
<dbReference type="InterPro" id="IPR011006">
    <property type="entry name" value="CheY-like_superfamily"/>
</dbReference>
<evidence type="ECO:0000259" key="15">
    <source>
        <dbReference type="PROSITE" id="PS50109"/>
    </source>
</evidence>
<dbReference type="PANTHER" id="PTHR43047:SF72">
    <property type="entry name" value="OSMOSENSING HISTIDINE PROTEIN KINASE SLN1"/>
    <property type="match status" value="1"/>
</dbReference>
<keyword evidence="8" id="KW-0418">Kinase</keyword>
<dbReference type="Gene3D" id="3.30.565.10">
    <property type="entry name" value="Histidine kinase-like ATPase, C-terminal domain"/>
    <property type="match status" value="1"/>
</dbReference>
<evidence type="ECO:0000256" key="14">
    <source>
        <dbReference type="SAM" id="Phobius"/>
    </source>
</evidence>
<dbReference type="PANTHER" id="PTHR43047">
    <property type="entry name" value="TWO-COMPONENT HISTIDINE PROTEIN KINASE"/>
    <property type="match status" value="1"/>
</dbReference>
<feature type="coiled-coil region" evidence="13">
    <location>
        <begin position="399"/>
        <end position="426"/>
    </location>
</feature>
<evidence type="ECO:0000259" key="18">
    <source>
        <dbReference type="PROSITE" id="PS50113"/>
    </source>
</evidence>
<dbReference type="SUPFAM" id="SSF47384">
    <property type="entry name" value="Homodimeric domain of signal transducing histidine kinase"/>
    <property type="match status" value="1"/>
</dbReference>
<evidence type="ECO:0000313" key="21">
    <source>
        <dbReference type="Proteomes" id="UP000030153"/>
    </source>
</evidence>
<keyword evidence="21" id="KW-1185">Reference proteome</keyword>
<dbReference type="InterPro" id="IPR005467">
    <property type="entry name" value="His_kinase_dom"/>
</dbReference>
<keyword evidence="13" id="KW-0175">Coiled coil</keyword>
<dbReference type="Proteomes" id="UP000030153">
    <property type="component" value="Unassembled WGS sequence"/>
</dbReference>
<dbReference type="PROSITE" id="PS50885">
    <property type="entry name" value="HAMP"/>
    <property type="match status" value="1"/>
</dbReference>
<dbReference type="FunFam" id="1.10.287.130:FF:000001">
    <property type="entry name" value="Two-component sensor histidine kinase"/>
    <property type="match status" value="1"/>
</dbReference>
<dbReference type="GO" id="GO:0005886">
    <property type="term" value="C:plasma membrane"/>
    <property type="evidence" value="ECO:0007669"/>
    <property type="project" value="UniProtKB-SubCell"/>
</dbReference>
<dbReference type="SUPFAM" id="SSF55874">
    <property type="entry name" value="ATPase domain of HSP90 chaperone/DNA topoisomerase II/histidine kinase"/>
    <property type="match status" value="1"/>
</dbReference>
<evidence type="ECO:0000256" key="9">
    <source>
        <dbReference type="ARBA" id="ARBA00022840"/>
    </source>
</evidence>
<dbReference type="Gene3D" id="3.30.450.40">
    <property type="match status" value="1"/>
</dbReference>
<dbReference type="CDD" id="cd06225">
    <property type="entry name" value="HAMP"/>
    <property type="match status" value="1"/>
</dbReference>
<dbReference type="SUPFAM" id="SSF55781">
    <property type="entry name" value="GAF domain-like"/>
    <property type="match status" value="1"/>
</dbReference>
<dbReference type="SUPFAM" id="SSF52172">
    <property type="entry name" value="CheY-like"/>
    <property type="match status" value="1"/>
</dbReference>
<dbReference type="InterPro" id="IPR035965">
    <property type="entry name" value="PAS-like_dom_sf"/>
</dbReference>
<feature type="domain" description="PAS" evidence="17">
    <location>
        <begin position="308"/>
        <end position="360"/>
    </location>
</feature>
<evidence type="ECO:0000256" key="13">
    <source>
        <dbReference type="SAM" id="Coils"/>
    </source>
</evidence>
<feature type="domain" description="HAMP" evidence="19">
    <location>
        <begin position="211"/>
        <end position="263"/>
    </location>
</feature>
<keyword evidence="4" id="KW-1003">Cell membrane</keyword>
<evidence type="ECO:0000259" key="16">
    <source>
        <dbReference type="PROSITE" id="PS50110"/>
    </source>
</evidence>
<dbReference type="Gene3D" id="6.10.340.10">
    <property type="match status" value="1"/>
</dbReference>
<dbReference type="InterPro" id="IPR029016">
    <property type="entry name" value="GAF-like_dom_sf"/>
</dbReference>
<dbReference type="GO" id="GO:0005524">
    <property type="term" value="F:ATP binding"/>
    <property type="evidence" value="ECO:0007669"/>
    <property type="project" value="UniProtKB-KW"/>
</dbReference>
<evidence type="ECO:0000256" key="1">
    <source>
        <dbReference type="ARBA" id="ARBA00000085"/>
    </source>
</evidence>
<dbReference type="eggNOG" id="COG5002">
    <property type="taxonomic scope" value="Bacteria"/>
</dbReference>
<dbReference type="Pfam" id="PF02518">
    <property type="entry name" value="HATPase_c"/>
    <property type="match status" value="1"/>
</dbReference>